<dbReference type="AlphaFoldDB" id="A0A103XH97"/>
<protein>
    <submittedName>
        <fullName evidence="2">Uncharacterized protein</fullName>
    </submittedName>
</protein>
<feature type="region of interest" description="Disordered" evidence="1">
    <location>
        <begin position="26"/>
        <end position="49"/>
    </location>
</feature>
<evidence type="ECO:0000256" key="1">
    <source>
        <dbReference type="SAM" id="MobiDB-lite"/>
    </source>
</evidence>
<feature type="compositionally biased region" description="Basic and acidic residues" evidence="1">
    <location>
        <begin position="26"/>
        <end position="45"/>
    </location>
</feature>
<dbReference type="Proteomes" id="UP000243975">
    <property type="component" value="Unassembled WGS sequence"/>
</dbReference>
<name>A0A103XH97_CYNCS</name>
<reference evidence="2 3" key="1">
    <citation type="journal article" date="2016" name="Sci. Rep.">
        <title>The genome sequence of the outbreeding globe artichoke constructed de novo incorporating a phase-aware low-pass sequencing strategy of F1 progeny.</title>
        <authorList>
            <person name="Scaglione D."/>
            <person name="Reyes-Chin-Wo S."/>
            <person name="Acquadro A."/>
            <person name="Froenicke L."/>
            <person name="Portis E."/>
            <person name="Beitel C."/>
            <person name="Tirone M."/>
            <person name="Mauro R."/>
            <person name="Lo Monaco A."/>
            <person name="Mauromicale G."/>
            <person name="Faccioli P."/>
            <person name="Cattivelli L."/>
            <person name="Rieseberg L."/>
            <person name="Michelmore R."/>
            <person name="Lanteri S."/>
        </authorList>
    </citation>
    <scope>NUCLEOTIDE SEQUENCE [LARGE SCALE GENOMIC DNA]</scope>
    <source>
        <strain evidence="2">2C</strain>
    </source>
</reference>
<evidence type="ECO:0000313" key="2">
    <source>
        <dbReference type="EMBL" id="KVH90733.1"/>
    </source>
</evidence>
<accession>A0A103XH97</accession>
<dbReference type="Gramene" id="KVH90733">
    <property type="protein sequence ID" value="KVH90733"/>
    <property type="gene ID" value="Ccrd_007235"/>
</dbReference>
<dbReference type="EMBL" id="LEKV01005096">
    <property type="protein sequence ID" value="KVH90733.1"/>
    <property type="molecule type" value="Genomic_DNA"/>
</dbReference>
<sequence length="70" mass="7908">AKSIYFLRHTRRRIGIQSYTIKPRSAWHDDSGAKACTEKDPDSKAYHNGNQAHPCGFELGLTKEGRSSME</sequence>
<comment type="caution">
    <text evidence="2">The sequence shown here is derived from an EMBL/GenBank/DDBJ whole genome shotgun (WGS) entry which is preliminary data.</text>
</comment>
<feature type="non-terminal residue" evidence="2">
    <location>
        <position position="1"/>
    </location>
</feature>
<gene>
    <name evidence="2" type="ORF">Ccrd_007235</name>
</gene>
<keyword evidence="3" id="KW-1185">Reference proteome</keyword>
<organism evidence="2 3">
    <name type="scientific">Cynara cardunculus var. scolymus</name>
    <name type="common">Globe artichoke</name>
    <name type="synonym">Cynara scolymus</name>
    <dbReference type="NCBI Taxonomy" id="59895"/>
    <lineage>
        <taxon>Eukaryota</taxon>
        <taxon>Viridiplantae</taxon>
        <taxon>Streptophyta</taxon>
        <taxon>Embryophyta</taxon>
        <taxon>Tracheophyta</taxon>
        <taxon>Spermatophyta</taxon>
        <taxon>Magnoliopsida</taxon>
        <taxon>eudicotyledons</taxon>
        <taxon>Gunneridae</taxon>
        <taxon>Pentapetalae</taxon>
        <taxon>asterids</taxon>
        <taxon>campanulids</taxon>
        <taxon>Asterales</taxon>
        <taxon>Asteraceae</taxon>
        <taxon>Carduoideae</taxon>
        <taxon>Cardueae</taxon>
        <taxon>Carduinae</taxon>
        <taxon>Cynara</taxon>
    </lineage>
</organism>
<proteinExistence type="predicted"/>
<evidence type="ECO:0000313" key="3">
    <source>
        <dbReference type="Proteomes" id="UP000243975"/>
    </source>
</evidence>